<keyword evidence="2" id="KW-0472">Membrane</keyword>
<evidence type="ECO:0000313" key="3">
    <source>
        <dbReference type="EMBL" id="AXA27640.1"/>
    </source>
</evidence>
<dbReference type="AlphaFoldDB" id="A0AAD0LDH5"/>
<dbReference type="Proteomes" id="UP000251617">
    <property type="component" value="Chromosome"/>
</dbReference>
<organism evidence="3 4">
    <name type="scientific">Pseudomonas putida</name>
    <name type="common">Arthrobacter siderocapsulatus</name>
    <dbReference type="NCBI Taxonomy" id="303"/>
    <lineage>
        <taxon>Bacteria</taxon>
        <taxon>Pseudomonadati</taxon>
        <taxon>Pseudomonadota</taxon>
        <taxon>Gammaproteobacteria</taxon>
        <taxon>Pseudomonadales</taxon>
        <taxon>Pseudomonadaceae</taxon>
        <taxon>Pseudomonas</taxon>
    </lineage>
</organism>
<dbReference type="EMBL" id="CP030750">
    <property type="protein sequence ID" value="AXA27640.1"/>
    <property type="molecule type" value="Genomic_DNA"/>
</dbReference>
<protein>
    <submittedName>
        <fullName evidence="3">Uncharacterized protein</fullName>
    </submittedName>
</protein>
<keyword evidence="2" id="KW-0812">Transmembrane</keyword>
<evidence type="ECO:0000313" key="4">
    <source>
        <dbReference type="Proteomes" id="UP000251617"/>
    </source>
</evidence>
<keyword evidence="2" id="KW-1133">Transmembrane helix</keyword>
<reference evidence="3 4" key="1">
    <citation type="submission" date="2018-06" db="EMBL/GenBank/DDBJ databases">
        <title>The genome of Pseudomonas putida NX-1, a lignin degrader.</title>
        <authorList>
            <person name="Xu Z."/>
        </authorList>
    </citation>
    <scope>NUCLEOTIDE SEQUENCE [LARGE SCALE GENOMIC DNA]</scope>
    <source>
        <strain evidence="3 4">NX-1</strain>
    </source>
</reference>
<accession>A0AAD0LDH5</accession>
<gene>
    <name evidence="3" type="ORF">C1S65_17880</name>
</gene>
<sequence>MPQAEAEKIHVEIAKLMAETRKLNAEAGKLTRETFWYPIGIATGLVTAVAGITALTIKVFA</sequence>
<name>A0AAD0LDH5_PSEPU</name>
<evidence type="ECO:0000256" key="2">
    <source>
        <dbReference type="SAM" id="Phobius"/>
    </source>
</evidence>
<proteinExistence type="predicted"/>
<feature type="coiled-coil region" evidence="1">
    <location>
        <begin position="6"/>
        <end position="33"/>
    </location>
</feature>
<evidence type="ECO:0000256" key="1">
    <source>
        <dbReference type="SAM" id="Coils"/>
    </source>
</evidence>
<dbReference type="RefSeq" id="WP_081255346.1">
    <property type="nucleotide sequence ID" value="NZ_CP011789.1"/>
</dbReference>
<keyword evidence="1" id="KW-0175">Coiled coil</keyword>
<feature type="transmembrane region" description="Helical" evidence="2">
    <location>
        <begin position="35"/>
        <end position="57"/>
    </location>
</feature>